<evidence type="ECO:0000256" key="4">
    <source>
        <dbReference type="ARBA" id="ARBA00022827"/>
    </source>
</evidence>
<dbReference type="InterPro" id="IPR051820">
    <property type="entry name" value="FAD-binding_MO"/>
</dbReference>
<keyword evidence="4" id="KW-0274">FAD</keyword>
<evidence type="ECO:0000313" key="7">
    <source>
        <dbReference type="EMBL" id="MDA8484636.1"/>
    </source>
</evidence>
<protein>
    <submittedName>
        <fullName evidence="7">NAD(P)/FAD-dependent oxidoreductase</fullName>
    </submittedName>
</protein>
<proteinExistence type="inferred from homology"/>
<keyword evidence="8" id="KW-1185">Reference proteome</keyword>
<evidence type="ECO:0000256" key="1">
    <source>
        <dbReference type="ARBA" id="ARBA00001974"/>
    </source>
</evidence>
<dbReference type="InterPro" id="IPR020946">
    <property type="entry name" value="Flavin_mOase-like"/>
</dbReference>
<evidence type="ECO:0000256" key="6">
    <source>
        <dbReference type="ARBA" id="ARBA00023033"/>
    </source>
</evidence>
<comment type="cofactor">
    <cofactor evidence="1">
        <name>FAD</name>
        <dbReference type="ChEBI" id="CHEBI:57692"/>
    </cofactor>
</comment>
<dbReference type="EMBL" id="JANEWF010000018">
    <property type="protein sequence ID" value="MDA8484636.1"/>
    <property type="molecule type" value="Genomic_DNA"/>
</dbReference>
<keyword evidence="6" id="KW-0503">Monooxygenase</keyword>
<dbReference type="InterPro" id="IPR036188">
    <property type="entry name" value="FAD/NAD-bd_sf"/>
</dbReference>
<accession>A0ABT4Y6Y6</accession>
<dbReference type="PANTHER" id="PTHR43872">
    <property type="entry name" value="MONOOXYGENASE, PUTATIVE (AFU_ORTHOLOGUE AFUA_8G02570)-RELATED"/>
    <property type="match status" value="1"/>
</dbReference>
<evidence type="ECO:0000256" key="2">
    <source>
        <dbReference type="ARBA" id="ARBA00010139"/>
    </source>
</evidence>
<comment type="caution">
    <text evidence="7">The sequence shown here is derived from an EMBL/GenBank/DDBJ whole genome shotgun (WGS) entry which is preliminary data.</text>
</comment>
<dbReference type="Proteomes" id="UP001211689">
    <property type="component" value="Unassembled WGS sequence"/>
</dbReference>
<evidence type="ECO:0000256" key="5">
    <source>
        <dbReference type="ARBA" id="ARBA00023002"/>
    </source>
</evidence>
<dbReference type="SUPFAM" id="SSF51905">
    <property type="entry name" value="FAD/NAD(P)-binding domain"/>
    <property type="match status" value="1"/>
</dbReference>
<evidence type="ECO:0000256" key="3">
    <source>
        <dbReference type="ARBA" id="ARBA00022630"/>
    </source>
</evidence>
<dbReference type="Pfam" id="PF00743">
    <property type="entry name" value="FMO-like"/>
    <property type="match status" value="1"/>
</dbReference>
<organism evidence="7 8">
    <name type="scientific">Metapseudomonas resinovorans</name>
    <name type="common">Pseudomonas resinovorans</name>
    <dbReference type="NCBI Taxonomy" id="53412"/>
    <lineage>
        <taxon>Bacteria</taxon>
        <taxon>Pseudomonadati</taxon>
        <taxon>Pseudomonadota</taxon>
        <taxon>Gammaproteobacteria</taxon>
        <taxon>Pseudomonadales</taxon>
        <taxon>Pseudomonadaceae</taxon>
        <taxon>Metapseudomonas</taxon>
    </lineage>
</organism>
<sequence length="516" mass="58531">MSNNHFDILIIGAGLSGIGTACHLTKEFPNRSLAILERRERIGGTWDLFRYPGIRSDSDMLSYGYKFRLWNSPKILADGAEIRRYIQNTAAEFGITDKIQYGLKVLRANWSSELRLWQLTALHEPSGTVRTYSCKQLLCCTGYYNQDDGFLPQFPGEESFNGIKIHPQHWPENLDYKGKKVIVIGSGATAATLIPAMANTARHITMLQRSPSYIYALPSNDVLTLALSRIMPSEWALRLARKRNILMYRAIYAVCRRWPKLMRSFLLSHVRKQVGPDVDMRHFTPKYMPWDERLCAVPGGDMFKAIRDGKASVETDQIERFTKKGILLKSGKELEADIIITATGLQLQLLGGMELSVDDVPRAIGERMTYKGVLLEDLPNIAWLFGYTNAAWTLKVSVSAQYLCRLFSYMEKNRLEVVIPHDNGENSTPHSIMHSMKSGYIQRDQQFLPRQGKTYPWQVNMNYGPDKKMLLKDAVEDSRLEFLPARKASTPSSNVTPLAVSRDAKPVIITREAQGE</sequence>
<name>A0ABT4Y6Y6_METRE</name>
<dbReference type="Gene3D" id="3.50.50.60">
    <property type="entry name" value="FAD/NAD(P)-binding domain"/>
    <property type="match status" value="1"/>
</dbReference>
<reference evidence="7 8" key="1">
    <citation type="submission" date="2022-07" db="EMBL/GenBank/DDBJ databases">
        <title>Genome Analysis of Selected Gammaproteobacteria from Nigerian Food snails.</title>
        <authorList>
            <person name="Okafor A.C."/>
        </authorList>
    </citation>
    <scope>NUCLEOTIDE SEQUENCE [LARGE SCALE GENOMIC DNA]</scope>
    <source>
        <strain evidence="7 8">Awg 2</strain>
    </source>
</reference>
<keyword evidence="5" id="KW-0560">Oxidoreductase</keyword>
<keyword evidence="3" id="KW-0285">Flavoprotein</keyword>
<dbReference type="Pfam" id="PF13450">
    <property type="entry name" value="NAD_binding_8"/>
    <property type="match status" value="1"/>
</dbReference>
<dbReference type="RefSeq" id="WP_271471326.1">
    <property type="nucleotide sequence ID" value="NZ_JANEWF010000018.1"/>
</dbReference>
<comment type="similarity">
    <text evidence="2">Belongs to the FAD-binding monooxygenase family.</text>
</comment>
<evidence type="ECO:0000313" key="8">
    <source>
        <dbReference type="Proteomes" id="UP001211689"/>
    </source>
</evidence>
<gene>
    <name evidence="7" type="ORF">NNO07_16305</name>
</gene>
<dbReference type="PANTHER" id="PTHR43872:SF1">
    <property type="entry name" value="MONOOXYGENASE, PUTATIVE (AFU_ORTHOLOGUE AFUA_8G02570)-RELATED"/>
    <property type="match status" value="1"/>
</dbReference>